<gene>
    <name evidence="1" type="ORF">C7R93_13440</name>
</gene>
<organism evidence="1 2">
    <name type="scientific">Brevibacillus fortis</name>
    <dbReference type="NCBI Taxonomy" id="2126352"/>
    <lineage>
        <taxon>Bacteria</taxon>
        <taxon>Bacillati</taxon>
        <taxon>Bacillota</taxon>
        <taxon>Bacilli</taxon>
        <taxon>Bacillales</taxon>
        <taxon>Paenibacillaceae</taxon>
        <taxon>Brevibacillus</taxon>
    </lineage>
</organism>
<dbReference type="AlphaFoldDB" id="A0A2P7V727"/>
<proteinExistence type="predicted"/>
<evidence type="ECO:0000313" key="2">
    <source>
        <dbReference type="Proteomes" id="UP000240419"/>
    </source>
</evidence>
<name>A0A2P7V727_9BACL</name>
<sequence length="69" mass="8305">MHTLCRPRYHDIVLNGQHTQAGGQLDEYRNDPEWCNFYWTSKDNPQPERFVQKTAFQHRQLFGLPLFNI</sequence>
<reference evidence="1 2" key="1">
    <citation type="submission" date="2018-03" db="EMBL/GenBank/DDBJ databases">
        <title>Brevisbacillus phylogenomics.</title>
        <authorList>
            <person name="Dunlap C."/>
        </authorList>
    </citation>
    <scope>NUCLEOTIDE SEQUENCE [LARGE SCALE GENOMIC DNA]</scope>
    <source>
        <strain evidence="1 2">NRRL NRS-1210</strain>
    </source>
</reference>
<protein>
    <submittedName>
        <fullName evidence="1">Uncharacterized protein</fullName>
    </submittedName>
</protein>
<dbReference type="EMBL" id="PXZM01000022">
    <property type="protein sequence ID" value="PSJ95022.1"/>
    <property type="molecule type" value="Genomic_DNA"/>
</dbReference>
<accession>A0A2P7V727</accession>
<keyword evidence="2" id="KW-1185">Reference proteome</keyword>
<evidence type="ECO:0000313" key="1">
    <source>
        <dbReference type="EMBL" id="PSJ95022.1"/>
    </source>
</evidence>
<comment type="caution">
    <text evidence="1">The sequence shown here is derived from an EMBL/GenBank/DDBJ whole genome shotgun (WGS) entry which is preliminary data.</text>
</comment>
<dbReference type="Proteomes" id="UP000240419">
    <property type="component" value="Unassembled WGS sequence"/>
</dbReference>